<dbReference type="EMBL" id="NBVN01000004">
    <property type="protein sequence ID" value="PUA32146.1"/>
    <property type="molecule type" value="Genomic_DNA"/>
</dbReference>
<dbReference type="Pfam" id="PF02824">
    <property type="entry name" value="TGS"/>
    <property type="match status" value="1"/>
</dbReference>
<dbReference type="InterPro" id="IPR031662">
    <property type="entry name" value="GTP-binding_2"/>
</dbReference>
<accession>A0A2R7Y3L6</accession>
<dbReference type="Pfam" id="PF01926">
    <property type="entry name" value="MMR_HSR1"/>
    <property type="match status" value="1"/>
</dbReference>
<organism evidence="5 6">
    <name type="scientific">Zestosphaera tikiterensis</name>
    <dbReference type="NCBI Taxonomy" id="1973259"/>
    <lineage>
        <taxon>Archaea</taxon>
        <taxon>Thermoproteota</taxon>
        <taxon>Thermoprotei</taxon>
        <taxon>Desulfurococcales</taxon>
        <taxon>Desulfurococcaceae</taxon>
        <taxon>Zestosphaera</taxon>
    </lineage>
</organism>
<dbReference type="InterPro" id="IPR027417">
    <property type="entry name" value="P-loop_NTPase"/>
</dbReference>
<dbReference type="SUPFAM" id="SSF81271">
    <property type="entry name" value="TGS-like"/>
    <property type="match status" value="1"/>
</dbReference>
<dbReference type="GO" id="GO:0003924">
    <property type="term" value="F:GTPase activity"/>
    <property type="evidence" value="ECO:0007669"/>
    <property type="project" value="InterPro"/>
</dbReference>
<protein>
    <submittedName>
        <fullName evidence="5">GTP-binding protein</fullName>
    </submittedName>
</protein>
<keyword evidence="2" id="KW-0342">GTP-binding</keyword>
<feature type="domain" description="TGS" evidence="4">
    <location>
        <begin position="318"/>
        <end position="393"/>
    </location>
</feature>
<gene>
    <name evidence="5" type="ORF">B7O98_05595</name>
</gene>
<evidence type="ECO:0000256" key="2">
    <source>
        <dbReference type="ARBA" id="ARBA00023134"/>
    </source>
</evidence>
<dbReference type="Proteomes" id="UP000244093">
    <property type="component" value="Unassembled WGS sequence"/>
</dbReference>
<dbReference type="InterPro" id="IPR012675">
    <property type="entry name" value="Beta-grasp_dom_sf"/>
</dbReference>
<proteinExistence type="predicted"/>
<dbReference type="PROSITE" id="PS51880">
    <property type="entry name" value="TGS"/>
    <property type="match status" value="1"/>
</dbReference>
<dbReference type="PANTHER" id="PTHR43127">
    <property type="entry name" value="DEVELOPMENTALLY-REGULATED GTP-BINDING PROTEIN 2"/>
    <property type="match status" value="1"/>
</dbReference>
<dbReference type="InterPro" id="IPR045001">
    <property type="entry name" value="DRG"/>
</dbReference>
<dbReference type="Pfam" id="PF16897">
    <property type="entry name" value="MMR_HSR1_Xtn"/>
    <property type="match status" value="1"/>
</dbReference>
<sequence length="398" mass="44660">MPTNLPAEAKAKWVKYLEARTLEEKIEALEEFLSYVPKHKGTENLRAWVRRKIAELKDELEEKKARRGGGGGPTFFIEKEGAAQVVMLGFTKSGKSSVLRILTNAKPEVSPIPFTTTLPVPGMMPYQDIQIQVIEAPAFVNGMSKGSVWWGSRVLGLARNADGLIVVLDAANDPIEQFKSIVEELAEVGIHVRKPSGEVSVIKSRDVHGIRVITYGRLINCTSDDVRKLLESYRIYNAEVRVFGEVTLDDIEKAIFERITYKPTLVLLNKVDLIDREQVSEVLTTILSNYPDIQVLPVSAAKRLGFDNVPEKVFKMLKIIRVYTKEPNSGRPSPKPMILKEGATVEEAIKKIREEFLKYFKFAKIWGPSAKYPGERVGLDHILMDGDVIEIRTTIKGV</sequence>
<dbReference type="InterPro" id="IPR031167">
    <property type="entry name" value="G_OBG"/>
</dbReference>
<dbReference type="InterPro" id="IPR006073">
    <property type="entry name" value="GTP-bd"/>
</dbReference>
<comment type="caution">
    <text evidence="5">The sequence shown here is derived from an EMBL/GenBank/DDBJ whole genome shotgun (WGS) entry which is preliminary data.</text>
</comment>
<evidence type="ECO:0000313" key="6">
    <source>
        <dbReference type="Proteomes" id="UP000244093"/>
    </source>
</evidence>
<reference evidence="5 6" key="1">
    <citation type="journal article" date="2018" name="Syst. Appl. Microbiol.">
        <title>A new symbiotic nanoarchaeote (Candidatus Nanoclepta minutus) and its host (Zestosphaera tikiterensis gen. nov., sp. nov.) from a New Zealand hot spring.</title>
        <authorList>
            <person name="St John E."/>
            <person name="Liu Y."/>
            <person name="Podar M."/>
            <person name="Stott M.B."/>
            <person name="Meneghin J."/>
            <person name="Chen Z."/>
            <person name="Lagutin K."/>
            <person name="Mitchell K."/>
            <person name="Reysenbach A.L."/>
        </authorList>
    </citation>
    <scope>NUCLEOTIDE SEQUENCE [LARGE SCALE GENOMIC DNA]</scope>
    <source>
        <strain evidence="5">NZ3</strain>
    </source>
</reference>
<evidence type="ECO:0000313" key="5">
    <source>
        <dbReference type="EMBL" id="PUA32146.1"/>
    </source>
</evidence>
<dbReference type="SUPFAM" id="SSF52540">
    <property type="entry name" value="P-loop containing nucleoside triphosphate hydrolases"/>
    <property type="match status" value="1"/>
</dbReference>
<dbReference type="Gene3D" id="3.40.50.300">
    <property type="entry name" value="P-loop containing nucleotide triphosphate hydrolases"/>
    <property type="match status" value="1"/>
</dbReference>
<evidence type="ECO:0000259" key="3">
    <source>
        <dbReference type="PROSITE" id="PS51710"/>
    </source>
</evidence>
<dbReference type="GO" id="GO:0005525">
    <property type="term" value="F:GTP binding"/>
    <property type="evidence" value="ECO:0007669"/>
    <property type="project" value="UniProtKB-KW"/>
</dbReference>
<dbReference type="PRINTS" id="PR00326">
    <property type="entry name" value="GTP1OBG"/>
</dbReference>
<dbReference type="InterPro" id="IPR004095">
    <property type="entry name" value="TGS"/>
</dbReference>
<dbReference type="InterPro" id="IPR012676">
    <property type="entry name" value="TGS-like"/>
</dbReference>
<keyword evidence="1" id="KW-0547">Nucleotide-binding</keyword>
<dbReference type="Gene3D" id="3.10.20.30">
    <property type="match status" value="1"/>
</dbReference>
<evidence type="ECO:0000256" key="1">
    <source>
        <dbReference type="ARBA" id="ARBA00022741"/>
    </source>
</evidence>
<feature type="domain" description="OBG-type G" evidence="3">
    <location>
        <begin position="83"/>
        <end position="318"/>
    </location>
</feature>
<name>A0A2R7Y3L6_9CREN</name>
<dbReference type="AlphaFoldDB" id="A0A2R7Y3L6"/>
<evidence type="ECO:0000259" key="4">
    <source>
        <dbReference type="PROSITE" id="PS51880"/>
    </source>
</evidence>
<dbReference type="PROSITE" id="PS51710">
    <property type="entry name" value="G_OBG"/>
    <property type="match status" value="1"/>
</dbReference>